<dbReference type="PROSITE" id="PS50157">
    <property type="entry name" value="ZINC_FINGER_C2H2_2"/>
    <property type="match status" value="5"/>
</dbReference>
<evidence type="ECO:0000313" key="10">
    <source>
        <dbReference type="EMBL" id="ELU06916.1"/>
    </source>
</evidence>
<feature type="domain" description="C2H2-type" evidence="9">
    <location>
        <begin position="1"/>
        <end position="29"/>
    </location>
</feature>
<dbReference type="FunFam" id="3.30.160.60:FF:000145">
    <property type="entry name" value="Zinc finger protein 574"/>
    <property type="match status" value="1"/>
</dbReference>
<keyword evidence="12" id="KW-1185">Reference proteome</keyword>
<protein>
    <recommendedName>
        <fullName evidence="9">C2H2-type domain-containing protein</fullName>
    </recommendedName>
</protein>
<dbReference type="Gene3D" id="3.30.160.60">
    <property type="entry name" value="Classic Zinc Finger"/>
    <property type="match status" value="4"/>
</dbReference>
<proteinExistence type="predicted"/>
<keyword evidence="3" id="KW-0677">Repeat</keyword>
<reference evidence="12" key="1">
    <citation type="submission" date="2012-12" db="EMBL/GenBank/DDBJ databases">
        <authorList>
            <person name="Hellsten U."/>
            <person name="Grimwood J."/>
            <person name="Chapman J.A."/>
            <person name="Shapiro H."/>
            <person name="Aerts A."/>
            <person name="Otillar R.P."/>
            <person name="Terry A.Y."/>
            <person name="Boore J.L."/>
            <person name="Simakov O."/>
            <person name="Marletaz F."/>
            <person name="Cho S.-J."/>
            <person name="Edsinger-Gonzales E."/>
            <person name="Havlak P."/>
            <person name="Kuo D.-H."/>
            <person name="Larsson T."/>
            <person name="Lv J."/>
            <person name="Arendt D."/>
            <person name="Savage R."/>
            <person name="Osoegawa K."/>
            <person name="de Jong P."/>
            <person name="Lindberg D.R."/>
            <person name="Seaver E.C."/>
            <person name="Weisblat D.A."/>
            <person name="Putnam N.H."/>
            <person name="Grigoriev I.V."/>
            <person name="Rokhsar D.S."/>
        </authorList>
    </citation>
    <scope>NUCLEOTIDE SEQUENCE</scope>
    <source>
        <strain evidence="12">I ESC-2004</strain>
    </source>
</reference>
<reference evidence="10 12" key="2">
    <citation type="journal article" date="2013" name="Nature">
        <title>Insights into bilaterian evolution from three spiralian genomes.</title>
        <authorList>
            <person name="Simakov O."/>
            <person name="Marletaz F."/>
            <person name="Cho S.J."/>
            <person name="Edsinger-Gonzales E."/>
            <person name="Havlak P."/>
            <person name="Hellsten U."/>
            <person name="Kuo D.H."/>
            <person name="Larsson T."/>
            <person name="Lv J."/>
            <person name="Arendt D."/>
            <person name="Savage R."/>
            <person name="Osoegawa K."/>
            <person name="de Jong P."/>
            <person name="Grimwood J."/>
            <person name="Chapman J.A."/>
            <person name="Shapiro H."/>
            <person name="Aerts A."/>
            <person name="Otillar R.P."/>
            <person name="Terry A.Y."/>
            <person name="Boore J.L."/>
            <person name="Grigoriev I.V."/>
            <person name="Lindberg D.R."/>
            <person name="Seaver E.C."/>
            <person name="Weisblat D.A."/>
            <person name="Putnam N.H."/>
            <person name="Rokhsar D.S."/>
        </authorList>
    </citation>
    <scope>NUCLEOTIDE SEQUENCE</scope>
    <source>
        <strain evidence="10 12">I ESC-2004</strain>
    </source>
</reference>
<feature type="region of interest" description="Disordered" evidence="8">
    <location>
        <begin position="81"/>
        <end position="106"/>
    </location>
</feature>
<dbReference type="OrthoDB" id="5876240at2759"/>
<dbReference type="FunFam" id="3.30.160.60:FF:000882">
    <property type="entry name" value="Predicted gene, 21060"/>
    <property type="match status" value="1"/>
</dbReference>
<dbReference type="OMA" id="YKFESHH"/>
<dbReference type="AlphaFoldDB" id="R7UU39"/>
<gene>
    <name evidence="10" type="ORF">CAPTEDRAFT_147046</name>
</gene>
<evidence type="ECO:0000313" key="11">
    <source>
        <dbReference type="EnsemblMetazoa" id="CapteP147046"/>
    </source>
</evidence>
<keyword evidence="4 7" id="KW-0863">Zinc-finger</keyword>
<accession>R7UU39</accession>
<evidence type="ECO:0000256" key="3">
    <source>
        <dbReference type="ARBA" id="ARBA00022737"/>
    </source>
</evidence>
<dbReference type="SUPFAM" id="SSF57667">
    <property type="entry name" value="beta-beta-alpha zinc fingers"/>
    <property type="match status" value="4"/>
</dbReference>
<dbReference type="HOGENOM" id="CLU_769963_0_0_1"/>
<dbReference type="Pfam" id="PF13894">
    <property type="entry name" value="zf-C2H2_4"/>
    <property type="match status" value="1"/>
</dbReference>
<dbReference type="PANTHER" id="PTHR24379">
    <property type="entry name" value="KRAB AND ZINC FINGER DOMAIN-CONTAINING"/>
    <property type="match status" value="1"/>
</dbReference>
<dbReference type="GO" id="GO:0008270">
    <property type="term" value="F:zinc ion binding"/>
    <property type="evidence" value="ECO:0007669"/>
    <property type="project" value="UniProtKB-KW"/>
</dbReference>
<evidence type="ECO:0000256" key="6">
    <source>
        <dbReference type="ARBA" id="ARBA00023242"/>
    </source>
</evidence>
<name>R7UU39_CAPTE</name>
<comment type="subcellular location">
    <subcellularLocation>
        <location evidence="1">Nucleus</location>
    </subcellularLocation>
</comment>
<organism evidence="10">
    <name type="scientific">Capitella teleta</name>
    <name type="common">Polychaete worm</name>
    <dbReference type="NCBI Taxonomy" id="283909"/>
    <lineage>
        <taxon>Eukaryota</taxon>
        <taxon>Metazoa</taxon>
        <taxon>Spiralia</taxon>
        <taxon>Lophotrochozoa</taxon>
        <taxon>Annelida</taxon>
        <taxon>Polychaeta</taxon>
        <taxon>Sedentaria</taxon>
        <taxon>Scolecida</taxon>
        <taxon>Capitellidae</taxon>
        <taxon>Capitella</taxon>
    </lineage>
</organism>
<dbReference type="PROSITE" id="PS00028">
    <property type="entry name" value="ZINC_FINGER_C2H2_1"/>
    <property type="match status" value="3"/>
</dbReference>
<evidence type="ECO:0000259" key="9">
    <source>
        <dbReference type="PROSITE" id="PS50157"/>
    </source>
</evidence>
<evidence type="ECO:0000256" key="4">
    <source>
        <dbReference type="ARBA" id="ARBA00022771"/>
    </source>
</evidence>
<keyword evidence="2" id="KW-0479">Metal-binding</keyword>
<dbReference type="InterPro" id="IPR036236">
    <property type="entry name" value="Znf_C2H2_sf"/>
</dbReference>
<evidence type="ECO:0000256" key="1">
    <source>
        <dbReference type="ARBA" id="ARBA00004123"/>
    </source>
</evidence>
<keyword evidence="6" id="KW-0539">Nucleus</keyword>
<dbReference type="EMBL" id="AMQN01007272">
    <property type="status" value="NOT_ANNOTATED_CDS"/>
    <property type="molecule type" value="Genomic_DNA"/>
</dbReference>
<keyword evidence="5" id="KW-0862">Zinc</keyword>
<dbReference type="PANTHER" id="PTHR24379:SF121">
    <property type="entry name" value="C2H2-TYPE DOMAIN-CONTAINING PROTEIN"/>
    <property type="match status" value="1"/>
</dbReference>
<dbReference type="Proteomes" id="UP000014760">
    <property type="component" value="Unassembled WGS sequence"/>
</dbReference>
<feature type="compositionally biased region" description="Acidic residues" evidence="8">
    <location>
        <begin position="83"/>
        <end position="98"/>
    </location>
</feature>
<dbReference type="GO" id="GO:0005634">
    <property type="term" value="C:nucleus"/>
    <property type="evidence" value="ECO:0007669"/>
    <property type="project" value="UniProtKB-SubCell"/>
</dbReference>
<reference evidence="11" key="3">
    <citation type="submission" date="2015-06" db="UniProtKB">
        <authorList>
            <consortium name="EnsemblMetazoa"/>
        </authorList>
    </citation>
    <scope>IDENTIFICATION</scope>
</reference>
<evidence type="ECO:0000313" key="12">
    <source>
        <dbReference type="Proteomes" id="UP000014760"/>
    </source>
</evidence>
<evidence type="ECO:0000256" key="7">
    <source>
        <dbReference type="PROSITE-ProRule" id="PRU00042"/>
    </source>
</evidence>
<dbReference type="InterPro" id="IPR013087">
    <property type="entry name" value="Znf_C2H2_type"/>
</dbReference>
<feature type="domain" description="C2H2-type" evidence="9">
    <location>
        <begin position="108"/>
        <end position="136"/>
    </location>
</feature>
<evidence type="ECO:0000256" key="2">
    <source>
        <dbReference type="ARBA" id="ARBA00022723"/>
    </source>
</evidence>
<sequence length="360" mass="40749">MCPRKKCKAKFRSKEGLELHKKCHLEEGAYKCLECEQLHPHWKPMQWHLWLAHGVDVDLCKCHLCHYRAENWQKIDAHLESHEMEEEEEGGQAEDSEEHESPGDGKPPECDICGRSFSTAAALKGHVELVHKKERPFSCTFCEYTTGRKAALDLHLRTHTGEKPFKCDMCNYRASDHNSLRRHRMRHTGDRSYRCQLCPYTCIQSISLKMHMKNKHPGSQAMYACDLCPFHAVNKTSIDHHMEDHRRGLLIEGEETSEQISGPSASYTIEANDDCMNMISSNDVVFTIESSSDGKQYLVPSTLSAVGLTVSGQQAVQPHAEASDRDEVQMVLVEGQHQVTPDALQHLVTDVTGATTLQDI</sequence>
<dbReference type="EnsemblMetazoa" id="CapteT147046">
    <property type="protein sequence ID" value="CapteP147046"/>
    <property type="gene ID" value="CapteG147046"/>
</dbReference>
<feature type="domain" description="C2H2-type" evidence="9">
    <location>
        <begin position="193"/>
        <end position="221"/>
    </location>
</feature>
<dbReference type="STRING" id="283909.R7UU39"/>
<feature type="domain" description="C2H2-type" evidence="9">
    <location>
        <begin position="137"/>
        <end position="164"/>
    </location>
</feature>
<evidence type="ECO:0000256" key="8">
    <source>
        <dbReference type="SAM" id="MobiDB-lite"/>
    </source>
</evidence>
<dbReference type="EMBL" id="KB300307">
    <property type="protein sequence ID" value="ELU06916.1"/>
    <property type="molecule type" value="Genomic_DNA"/>
</dbReference>
<feature type="domain" description="C2H2-type" evidence="9">
    <location>
        <begin position="165"/>
        <end position="192"/>
    </location>
</feature>
<dbReference type="SMART" id="SM00355">
    <property type="entry name" value="ZnF_C2H2"/>
    <property type="match status" value="8"/>
</dbReference>
<evidence type="ECO:0000256" key="5">
    <source>
        <dbReference type="ARBA" id="ARBA00022833"/>
    </source>
</evidence>